<feature type="domain" description="TadE-like" evidence="3">
    <location>
        <begin position="34"/>
        <end position="76"/>
    </location>
</feature>
<gene>
    <name evidence="4" type="ORF">GCM10012280_59560</name>
</gene>
<dbReference type="InterPro" id="IPR012495">
    <property type="entry name" value="TadE-like_dom"/>
</dbReference>
<keyword evidence="2" id="KW-0472">Membrane</keyword>
<keyword evidence="5" id="KW-1185">Reference proteome</keyword>
<accession>A0A918E1V5</accession>
<evidence type="ECO:0000256" key="1">
    <source>
        <dbReference type="SAM" id="MobiDB-lite"/>
    </source>
</evidence>
<dbReference type="EMBL" id="BMMS01000034">
    <property type="protein sequence ID" value="GGO97534.1"/>
    <property type="molecule type" value="Genomic_DNA"/>
</dbReference>
<feature type="compositionally biased region" description="Basic and acidic residues" evidence="1">
    <location>
        <begin position="1"/>
        <end position="11"/>
    </location>
</feature>
<feature type="region of interest" description="Disordered" evidence="1">
    <location>
        <begin position="72"/>
        <end position="91"/>
    </location>
</feature>
<evidence type="ECO:0000259" key="3">
    <source>
        <dbReference type="Pfam" id="PF07811"/>
    </source>
</evidence>
<keyword evidence="2" id="KW-0812">Transmembrane</keyword>
<organism evidence="4 5">
    <name type="scientific">Wenjunlia tyrosinilytica</name>
    <dbReference type="NCBI Taxonomy" id="1544741"/>
    <lineage>
        <taxon>Bacteria</taxon>
        <taxon>Bacillati</taxon>
        <taxon>Actinomycetota</taxon>
        <taxon>Actinomycetes</taxon>
        <taxon>Kitasatosporales</taxon>
        <taxon>Streptomycetaceae</taxon>
        <taxon>Wenjunlia</taxon>
    </lineage>
</organism>
<reference evidence="4" key="1">
    <citation type="journal article" date="2014" name="Int. J. Syst. Evol. Microbiol.">
        <title>Complete genome sequence of Corynebacterium casei LMG S-19264T (=DSM 44701T), isolated from a smear-ripened cheese.</title>
        <authorList>
            <consortium name="US DOE Joint Genome Institute (JGI-PGF)"/>
            <person name="Walter F."/>
            <person name="Albersmeier A."/>
            <person name="Kalinowski J."/>
            <person name="Ruckert C."/>
        </authorList>
    </citation>
    <scope>NUCLEOTIDE SEQUENCE</scope>
    <source>
        <strain evidence="4">CGMCC 4.7201</strain>
    </source>
</reference>
<proteinExistence type="predicted"/>
<sequence length="144" mass="15124">MNAIRRAEPIRHGKRGRFAGRRGRECDRSGRERGQASIELLGVLPILLLIAVVGIQLGIVAYAASQASTAARTAARTASQDLPGSDPQGAGTAAVADWLQDDLSLSVTVDDEDVSATARISIPALVPGMKSIGTINRTAHMPKE</sequence>
<evidence type="ECO:0000313" key="4">
    <source>
        <dbReference type="EMBL" id="GGO97534.1"/>
    </source>
</evidence>
<dbReference type="AlphaFoldDB" id="A0A918E1V5"/>
<name>A0A918E1V5_9ACTN</name>
<protein>
    <recommendedName>
        <fullName evidence="3">TadE-like domain-containing protein</fullName>
    </recommendedName>
</protein>
<dbReference type="Pfam" id="PF07811">
    <property type="entry name" value="TadE"/>
    <property type="match status" value="1"/>
</dbReference>
<keyword evidence="2" id="KW-1133">Transmembrane helix</keyword>
<feature type="transmembrane region" description="Helical" evidence="2">
    <location>
        <begin position="40"/>
        <end position="64"/>
    </location>
</feature>
<dbReference type="RefSeq" id="WP_189134932.1">
    <property type="nucleotide sequence ID" value="NZ_BMMS01000034.1"/>
</dbReference>
<comment type="caution">
    <text evidence="4">The sequence shown here is derived from an EMBL/GenBank/DDBJ whole genome shotgun (WGS) entry which is preliminary data.</text>
</comment>
<evidence type="ECO:0000313" key="5">
    <source>
        <dbReference type="Proteomes" id="UP000641932"/>
    </source>
</evidence>
<feature type="region of interest" description="Disordered" evidence="1">
    <location>
        <begin position="1"/>
        <end position="28"/>
    </location>
</feature>
<evidence type="ECO:0000256" key="2">
    <source>
        <dbReference type="SAM" id="Phobius"/>
    </source>
</evidence>
<feature type="compositionally biased region" description="Basic residues" evidence="1">
    <location>
        <begin position="12"/>
        <end position="21"/>
    </location>
</feature>
<dbReference type="Proteomes" id="UP000641932">
    <property type="component" value="Unassembled WGS sequence"/>
</dbReference>
<reference evidence="4" key="2">
    <citation type="submission" date="2020-09" db="EMBL/GenBank/DDBJ databases">
        <authorList>
            <person name="Sun Q."/>
            <person name="Zhou Y."/>
        </authorList>
    </citation>
    <scope>NUCLEOTIDE SEQUENCE</scope>
    <source>
        <strain evidence="4">CGMCC 4.7201</strain>
    </source>
</reference>